<keyword evidence="3" id="KW-0540">Nuclease</keyword>
<dbReference type="PANTHER" id="PTHR41694">
    <property type="entry name" value="ENDOGENOUS RETROVIRUS GROUP K MEMBER POL PROTEIN"/>
    <property type="match status" value="1"/>
</dbReference>
<evidence type="ECO:0000256" key="1">
    <source>
        <dbReference type="ARBA" id="ARBA00022679"/>
    </source>
</evidence>
<reference evidence="9 10" key="1">
    <citation type="submission" date="2019-04" db="EMBL/GenBank/DDBJ databases">
        <title>Chromosome genome assembly for Takifugu flavidus.</title>
        <authorList>
            <person name="Xiao S."/>
        </authorList>
    </citation>
    <scope>NUCLEOTIDE SEQUENCE [LARGE SCALE GENOMIC DNA]</scope>
    <source>
        <strain evidence="9">HTHZ2018</strain>
        <tissue evidence="9">Muscle</tissue>
    </source>
</reference>
<protein>
    <recommendedName>
        <fullName evidence="8">RNase H type-1 domain-containing protein</fullName>
    </recommendedName>
</protein>
<dbReference type="GO" id="GO:0004523">
    <property type="term" value="F:RNA-DNA hybrid ribonuclease activity"/>
    <property type="evidence" value="ECO:0007669"/>
    <property type="project" value="InterPro"/>
</dbReference>
<dbReference type="PROSITE" id="PS50879">
    <property type="entry name" value="RNASE_H_1"/>
    <property type="match status" value="1"/>
</dbReference>
<feature type="domain" description="RNase H type-1" evidence="8">
    <location>
        <begin position="4"/>
        <end position="179"/>
    </location>
</feature>
<feature type="region of interest" description="Disordered" evidence="7">
    <location>
        <begin position="1"/>
        <end position="26"/>
    </location>
</feature>
<dbReference type="PANTHER" id="PTHR41694:SF5">
    <property type="entry name" value="RIBONUCLEASE H"/>
    <property type="match status" value="1"/>
</dbReference>
<evidence type="ECO:0000259" key="8">
    <source>
        <dbReference type="PROSITE" id="PS50879"/>
    </source>
</evidence>
<evidence type="ECO:0000256" key="4">
    <source>
        <dbReference type="ARBA" id="ARBA00022759"/>
    </source>
</evidence>
<evidence type="ECO:0000256" key="3">
    <source>
        <dbReference type="ARBA" id="ARBA00022722"/>
    </source>
</evidence>
<evidence type="ECO:0000256" key="7">
    <source>
        <dbReference type="SAM" id="MobiDB-lite"/>
    </source>
</evidence>
<keyword evidence="1" id="KW-0808">Transferase</keyword>
<dbReference type="GO" id="GO:0003676">
    <property type="term" value="F:nucleic acid binding"/>
    <property type="evidence" value="ECO:0007669"/>
    <property type="project" value="InterPro"/>
</dbReference>
<dbReference type="AlphaFoldDB" id="A0A5C6PNX4"/>
<dbReference type="EMBL" id="RHFK02000002">
    <property type="protein sequence ID" value="TWW79950.1"/>
    <property type="molecule type" value="Genomic_DNA"/>
</dbReference>
<evidence type="ECO:0000313" key="10">
    <source>
        <dbReference type="Proteomes" id="UP000324091"/>
    </source>
</evidence>
<organism evidence="9 10">
    <name type="scientific">Takifugu flavidus</name>
    <name type="common">sansaifugu</name>
    <dbReference type="NCBI Taxonomy" id="433684"/>
    <lineage>
        <taxon>Eukaryota</taxon>
        <taxon>Metazoa</taxon>
        <taxon>Chordata</taxon>
        <taxon>Craniata</taxon>
        <taxon>Vertebrata</taxon>
        <taxon>Euteleostomi</taxon>
        <taxon>Actinopterygii</taxon>
        <taxon>Neopterygii</taxon>
        <taxon>Teleostei</taxon>
        <taxon>Neoteleostei</taxon>
        <taxon>Acanthomorphata</taxon>
        <taxon>Eupercaria</taxon>
        <taxon>Tetraodontiformes</taxon>
        <taxon>Tetradontoidea</taxon>
        <taxon>Tetraodontidae</taxon>
        <taxon>Takifugu</taxon>
    </lineage>
</organism>
<dbReference type="Gene3D" id="3.30.420.10">
    <property type="entry name" value="Ribonuclease H-like superfamily/Ribonuclease H"/>
    <property type="match status" value="1"/>
</dbReference>
<name>A0A5C6PNX4_9TELE</name>
<dbReference type="SUPFAM" id="SSF53098">
    <property type="entry name" value="Ribonuclease H-like"/>
    <property type="match status" value="1"/>
</dbReference>
<keyword evidence="10" id="KW-1185">Reference proteome</keyword>
<dbReference type="InterPro" id="IPR012337">
    <property type="entry name" value="RNaseH-like_sf"/>
</dbReference>
<evidence type="ECO:0000256" key="6">
    <source>
        <dbReference type="ARBA" id="ARBA00022918"/>
    </source>
</evidence>
<dbReference type="InterPro" id="IPR002156">
    <property type="entry name" value="RNaseH_domain"/>
</dbReference>
<gene>
    <name evidence="9" type="ORF">D4764_10G0009800</name>
</gene>
<dbReference type="Pfam" id="PF00075">
    <property type="entry name" value="RNase_H"/>
    <property type="match status" value="1"/>
</dbReference>
<comment type="caution">
    <text evidence="9">The sequence shown here is derived from an EMBL/GenBank/DDBJ whole genome shotgun (WGS) entry which is preliminary data.</text>
</comment>
<dbReference type="Gene3D" id="2.30.30.850">
    <property type="match status" value="1"/>
</dbReference>
<keyword evidence="6" id="KW-0695">RNA-directed DNA polymerase</keyword>
<sequence>MGTLQSKDSWKSDAGPSASLETTYPLPYQPGTTATIGLTRKRASRDADTGRCKAGYAVCDSRGTVESASLPSNYLAQAAELVALTRACHLAANQSVTIFTDSRYAFGVVHDFGALWKHRGFLKSDGAPILNHRLVAALLDAVLLPSQVAICKWTAHTNLSDPISAGNARADEAAKTAAALPSTPSTLCAVTVPSSLSAIQSLATQKDKQLWRQVGAVHTQHGWMGPNGKPCLPSALFHHYAKLTHGIPNVGITPPQATLPDTTLCESSVLTYGRNLTKSLSEIRARVKAALPSPADQQLHPLHPGDYVVIKDFRRTRWNQKRWQGPFQILLVTQTAVKVARESNVDPHVPLQEGARAEGASVVNILLVVAEMC</sequence>
<evidence type="ECO:0000313" key="9">
    <source>
        <dbReference type="EMBL" id="TWW79950.1"/>
    </source>
</evidence>
<dbReference type="GO" id="GO:0003964">
    <property type="term" value="F:RNA-directed DNA polymerase activity"/>
    <property type="evidence" value="ECO:0007669"/>
    <property type="project" value="UniProtKB-KW"/>
</dbReference>
<keyword evidence="4" id="KW-0255">Endonuclease</keyword>
<evidence type="ECO:0000256" key="5">
    <source>
        <dbReference type="ARBA" id="ARBA00022801"/>
    </source>
</evidence>
<dbReference type="Proteomes" id="UP000324091">
    <property type="component" value="Chromosome 10"/>
</dbReference>
<keyword evidence="5" id="KW-0378">Hydrolase</keyword>
<evidence type="ECO:0000256" key="2">
    <source>
        <dbReference type="ARBA" id="ARBA00022695"/>
    </source>
</evidence>
<accession>A0A5C6PNX4</accession>
<keyword evidence="2" id="KW-0548">Nucleotidyltransferase</keyword>
<proteinExistence type="predicted"/>
<dbReference type="InterPro" id="IPR036397">
    <property type="entry name" value="RNaseH_sf"/>
</dbReference>